<feature type="non-terminal residue" evidence="8">
    <location>
        <position position="189"/>
    </location>
</feature>
<evidence type="ECO:0000256" key="3">
    <source>
        <dbReference type="ARBA" id="ARBA00022327"/>
    </source>
</evidence>
<sequence length="189" mass="22378">MSQTETLDDLFEQIIQTERRAQERKNFLQDIRNKLQLEQKGLTEKYEEGRSLQGQIDELVQKLIEEETKLKWFSNKEKILEEQLHKLAKEKECIQQQLHNEEDKAVRDTMNICNDLSEFIANYGLISNGSHYREELARKHLDELKKQEDTLSNEALSELNSEREATRTAERQRDAVADIQSDKQFIRQV</sequence>
<reference evidence="8 9" key="1">
    <citation type="submission" date="2024-11" db="EMBL/GenBank/DDBJ databases">
        <title>Chromosome-level genome assembly of the freshwater bivalve Anodonta woodiana.</title>
        <authorList>
            <person name="Chen X."/>
        </authorList>
    </citation>
    <scope>NUCLEOTIDE SEQUENCE [LARGE SCALE GENOMIC DNA]</scope>
    <source>
        <strain evidence="8">MN2024</strain>
        <tissue evidence="8">Gills</tissue>
    </source>
</reference>
<name>A0ABD3VRP8_SINWO</name>
<evidence type="ECO:0000256" key="7">
    <source>
        <dbReference type="SAM" id="MobiDB-lite"/>
    </source>
</evidence>
<keyword evidence="9" id="KW-1185">Reference proteome</keyword>
<feature type="coiled-coil region" evidence="6">
    <location>
        <begin position="77"/>
        <end position="104"/>
    </location>
</feature>
<comment type="caution">
    <text evidence="8">The sequence shown here is derived from an EMBL/GenBank/DDBJ whole genome shotgun (WGS) entry which is preliminary data.</text>
</comment>
<comment type="subcellular location">
    <subcellularLocation>
        <location evidence="1">Cytoplasm</location>
    </subcellularLocation>
</comment>
<comment type="similarity">
    <text evidence="2">Belongs to the CCDC172 family.</text>
</comment>
<organism evidence="8 9">
    <name type="scientific">Sinanodonta woodiana</name>
    <name type="common">Chinese pond mussel</name>
    <name type="synonym">Anodonta woodiana</name>
    <dbReference type="NCBI Taxonomy" id="1069815"/>
    <lineage>
        <taxon>Eukaryota</taxon>
        <taxon>Metazoa</taxon>
        <taxon>Spiralia</taxon>
        <taxon>Lophotrochozoa</taxon>
        <taxon>Mollusca</taxon>
        <taxon>Bivalvia</taxon>
        <taxon>Autobranchia</taxon>
        <taxon>Heteroconchia</taxon>
        <taxon>Palaeoheterodonta</taxon>
        <taxon>Unionida</taxon>
        <taxon>Unionoidea</taxon>
        <taxon>Unionidae</taxon>
        <taxon>Unioninae</taxon>
        <taxon>Sinanodonta</taxon>
    </lineage>
</organism>
<dbReference type="EMBL" id="JBJQND010000010">
    <property type="protein sequence ID" value="KAL3864274.1"/>
    <property type="molecule type" value="Genomic_DNA"/>
</dbReference>
<keyword evidence="5 6" id="KW-0175">Coiled coil</keyword>
<evidence type="ECO:0000256" key="4">
    <source>
        <dbReference type="ARBA" id="ARBA00022490"/>
    </source>
</evidence>
<evidence type="ECO:0000313" key="8">
    <source>
        <dbReference type="EMBL" id="KAL3864274.1"/>
    </source>
</evidence>
<protein>
    <recommendedName>
        <fullName evidence="3">Coiled-coil domain-containing protein 172</fullName>
    </recommendedName>
</protein>
<dbReference type="PANTHER" id="PTHR22419">
    <property type="entry name" value="COILED-COIL DOMAIN-CONTAINING PROTEIN 172"/>
    <property type="match status" value="1"/>
</dbReference>
<gene>
    <name evidence="8" type="ORF">ACJMK2_005971</name>
</gene>
<proteinExistence type="inferred from homology"/>
<accession>A0ABD3VRP8</accession>
<evidence type="ECO:0000256" key="5">
    <source>
        <dbReference type="ARBA" id="ARBA00023054"/>
    </source>
</evidence>
<dbReference type="AlphaFoldDB" id="A0ABD3VRP8"/>
<feature type="compositionally biased region" description="Basic and acidic residues" evidence="7">
    <location>
        <begin position="160"/>
        <end position="176"/>
    </location>
</feature>
<keyword evidence="4" id="KW-0963">Cytoplasm</keyword>
<evidence type="ECO:0000256" key="1">
    <source>
        <dbReference type="ARBA" id="ARBA00004496"/>
    </source>
</evidence>
<dbReference type="GO" id="GO:0005737">
    <property type="term" value="C:cytoplasm"/>
    <property type="evidence" value="ECO:0007669"/>
    <property type="project" value="UniProtKB-SubCell"/>
</dbReference>
<dbReference type="Proteomes" id="UP001634394">
    <property type="component" value="Unassembled WGS sequence"/>
</dbReference>
<evidence type="ECO:0000256" key="2">
    <source>
        <dbReference type="ARBA" id="ARBA00008975"/>
    </source>
</evidence>
<feature type="region of interest" description="Disordered" evidence="7">
    <location>
        <begin position="152"/>
        <end position="176"/>
    </location>
</feature>
<dbReference type="InterPro" id="IPR029618">
    <property type="entry name" value="CCDC172"/>
</dbReference>
<evidence type="ECO:0000256" key="6">
    <source>
        <dbReference type="SAM" id="Coils"/>
    </source>
</evidence>
<evidence type="ECO:0000313" key="9">
    <source>
        <dbReference type="Proteomes" id="UP001634394"/>
    </source>
</evidence>
<dbReference type="PANTHER" id="PTHR22419:SF2">
    <property type="entry name" value="COILED-COIL DOMAIN-CONTAINING PROTEIN 172"/>
    <property type="match status" value="1"/>
</dbReference>